<keyword evidence="8" id="KW-1185">Reference proteome</keyword>
<proteinExistence type="predicted"/>
<protein>
    <submittedName>
        <fullName evidence="7">Transmembrane component of general energizing module of ECF transporter</fullName>
    </submittedName>
</protein>
<dbReference type="CDD" id="cd16914">
    <property type="entry name" value="EcfT"/>
    <property type="match status" value="1"/>
</dbReference>
<dbReference type="OrthoDB" id="8075495at2"/>
<keyword evidence="5 6" id="KW-0472">Membrane</keyword>
<keyword evidence="2" id="KW-1003">Cell membrane</keyword>
<dbReference type="RefSeq" id="WP_046444738.1">
    <property type="nucleotide sequence ID" value="NZ_CAUERS010000058.1"/>
</dbReference>
<evidence type="ECO:0000256" key="6">
    <source>
        <dbReference type="SAM" id="Phobius"/>
    </source>
</evidence>
<evidence type="ECO:0000256" key="4">
    <source>
        <dbReference type="ARBA" id="ARBA00022989"/>
    </source>
</evidence>
<feature type="transmembrane region" description="Helical" evidence="6">
    <location>
        <begin position="245"/>
        <end position="263"/>
    </location>
</feature>
<accession>A0A0M2NAW3</accession>
<name>A0A0M2NAW3_9FIRM</name>
<comment type="caution">
    <text evidence="7">The sequence shown here is derived from an EMBL/GenBank/DDBJ whole genome shotgun (WGS) entry which is preliminary data.</text>
</comment>
<evidence type="ECO:0000313" key="8">
    <source>
        <dbReference type="Proteomes" id="UP000034076"/>
    </source>
</evidence>
<feature type="transmembrane region" description="Helical" evidence="6">
    <location>
        <begin position="70"/>
        <end position="90"/>
    </location>
</feature>
<dbReference type="Proteomes" id="UP000034076">
    <property type="component" value="Unassembled WGS sequence"/>
</dbReference>
<evidence type="ECO:0000256" key="5">
    <source>
        <dbReference type="ARBA" id="ARBA00023136"/>
    </source>
</evidence>
<feature type="transmembrane region" description="Helical" evidence="6">
    <location>
        <begin position="26"/>
        <end position="58"/>
    </location>
</feature>
<evidence type="ECO:0000256" key="3">
    <source>
        <dbReference type="ARBA" id="ARBA00022692"/>
    </source>
</evidence>
<comment type="subcellular location">
    <subcellularLocation>
        <location evidence="1">Membrane</location>
        <topology evidence="1">Multi-pass membrane protein</topology>
    </subcellularLocation>
</comment>
<evidence type="ECO:0000256" key="2">
    <source>
        <dbReference type="ARBA" id="ARBA00022475"/>
    </source>
</evidence>
<evidence type="ECO:0000256" key="1">
    <source>
        <dbReference type="ARBA" id="ARBA00004141"/>
    </source>
</evidence>
<dbReference type="Pfam" id="PF02361">
    <property type="entry name" value="CbiQ"/>
    <property type="match status" value="1"/>
</dbReference>
<dbReference type="PANTHER" id="PTHR34857:SF2">
    <property type="entry name" value="SLL0384 PROTEIN"/>
    <property type="match status" value="1"/>
</dbReference>
<dbReference type="EMBL" id="LAYJ01000133">
    <property type="protein sequence ID" value="KKI49383.1"/>
    <property type="molecule type" value="Genomic_DNA"/>
</dbReference>
<dbReference type="InterPro" id="IPR003339">
    <property type="entry name" value="ABC/ECF_trnsptr_transmembrane"/>
</dbReference>
<reference evidence="7 8" key="1">
    <citation type="submission" date="2015-04" db="EMBL/GenBank/DDBJ databases">
        <title>Draft genome sequence of bacteremic isolate Catabacter hongkongensis type strain HKU16T.</title>
        <authorList>
            <person name="Lau S.K."/>
            <person name="Teng J.L."/>
            <person name="Huang Y."/>
            <person name="Curreem S.O."/>
            <person name="Tsui S.K."/>
            <person name="Woo P.C."/>
        </authorList>
    </citation>
    <scope>NUCLEOTIDE SEQUENCE [LARGE SCALE GENOMIC DNA]</scope>
    <source>
        <strain evidence="7 8">HKU16</strain>
    </source>
</reference>
<keyword evidence="3 6" id="KW-0812">Transmembrane</keyword>
<organism evidence="7 8">
    <name type="scientific">Christensenella hongkongensis</name>
    <dbReference type="NCBI Taxonomy" id="270498"/>
    <lineage>
        <taxon>Bacteria</taxon>
        <taxon>Bacillati</taxon>
        <taxon>Bacillota</taxon>
        <taxon>Clostridia</taxon>
        <taxon>Christensenellales</taxon>
        <taxon>Christensenellaceae</taxon>
        <taxon>Christensenella</taxon>
    </lineage>
</organism>
<dbReference type="PANTHER" id="PTHR34857">
    <property type="entry name" value="SLL0384 PROTEIN"/>
    <property type="match status" value="1"/>
</dbReference>
<dbReference type="InterPro" id="IPR051611">
    <property type="entry name" value="ECF_transporter_component"/>
</dbReference>
<dbReference type="STRING" id="270498.CHK_2961"/>
<gene>
    <name evidence="7" type="ORF">CHK_2961</name>
</gene>
<dbReference type="PATRIC" id="fig|270498.16.peg.3054"/>
<dbReference type="AlphaFoldDB" id="A0A0M2NAW3"/>
<feature type="transmembrane region" description="Helical" evidence="6">
    <location>
        <begin position="110"/>
        <end position="130"/>
    </location>
</feature>
<sequence>MLKNITLGQYFPGDTVVHRLDPRTKILIAILFLVAVFVVRTYYGFLALAILFGIIIALSRVGVRTILRSIKPLLFIIIFTFLLNIFFYTGETILWEWGILHISVQGIEKAIFIAIRLLLLIIATSLLTLTTSPMQLTDGMESLLKPLKKIKFPVHEMAMMMSIAMRFIPTLVEETDRIMKAQTARGAEFDSGNLLKKAKNMIPLLVPLFVGAFKRADELALAMESRCYRGDIGRTKMKTLRLGRIDLWSLVICTASCVLMMVFL</sequence>
<dbReference type="GO" id="GO:0005886">
    <property type="term" value="C:plasma membrane"/>
    <property type="evidence" value="ECO:0007669"/>
    <property type="project" value="UniProtKB-ARBA"/>
</dbReference>
<keyword evidence="4 6" id="KW-1133">Transmembrane helix</keyword>
<evidence type="ECO:0000313" key="7">
    <source>
        <dbReference type="EMBL" id="KKI49383.1"/>
    </source>
</evidence>